<evidence type="ECO:0000259" key="8">
    <source>
        <dbReference type="SMART" id="SM00702"/>
    </source>
</evidence>
<proteinExistence type="predicted"/>
<feature type="domain" description="Prolyl 4-hydroxylase alpha subunit" evidence="8">
    <location>
        <begin position="240"/>
        <end position="406"/>
    </location>
</feature>
<accession>A0A8J2J2H5</accession>
<evidence type="ECO:0000313" key="9">
    <source>
        <dbReference type="EMBL" id="CAG7651042.1"/>
    </source>
</evidence>
<dbReference type="GO" id="GO:0004656">
    <property type="term" value="F:procollagen-proline 4-dioxygenase activity"/>
    <property type="evidence" value="ECO:0007669"/>
    <property type="project" value="TreeGrafter"/>
</dbReference>
<keyword evidence="6" id="KW-0408">Iron</keyword>
<reference evidence="9" key="1">
    <citation type="submission" date="2021-06" db="EMBL/GenBank/DDBJ databases">
        <authorList>
            <person name="Hodson N. C."/>
            <person name="Mongue J. A."/>
            <person name="Jaron S. K."/>
        </authorList>
    </citation>
    <scope>NUCLEOTIDE SEQUENCE</scope>
</reference>
<evidence type="ECO:0000256" key="6">
    <source>
        <dbReference type="ARBA" id="ARBA00023004"/>
    </source>
</evidence>
<dbReference type="InterPro" id="IPR006620">
    <property type="entry name" value="Pro_4_hyd_alph"/>
</dbReference>
<dbReference type="EMBL" id="CAJVCH010003966">
    <property type="protein sequence ID" value="CAG7651042.1"/>
    <property type="molecule type" value="Genomic_DNA"/>
</dbReference>
<comment type="cofactor">
    <cofactor evidence="1">
        <name>L-ascorbate</name>
        <dbReference type="ChEBI" id="CHEBI:38290"/>
    </cofactor>
</comment>
<keyword evidence="3" id="KW-0847">Vitamin C</keyword>
<keyword evidence="2" id="KW-0479">Metal-binding</keyword>
<dbReference type="AlphaFoldDB" id="A0A8J2J2H5"/>
<dbReference type="Proteomes" id="UP000708208">
    <property type="component" value="Unassembled WGS sequence"/>
</dbReference>
<dbReference type="PANTHER" id="PTHR10869:SF234">
    <property type="entry name" value="PROCOLLAGEN-PROLINE 4-DIOXYGENASE"/>
    <property type="match status" value="1"/>
</dbReference>
<evidence type="ECO:0000256" key="3">
    <source>
        <dbReference type="ARBA" id="ARBA00022896"/>
    </source>
</evidence>
<gene>
    <name evidence="9" type="ORF">AFUS01_LOCUS744</name>
</gene>
<dbReference type="SMART" id="SM00702">
    <property type="entry name" value="P4Hc"/>
    <property type="match status" value="1"/>
</dbReference>
<keyword evidence="5" id="KW-0560">Oxidoreductase</keyword>
<evidence type="ECO:0000256" key="4">
    <source>
        <dbReference type="ARBA" id="ARBA00022964"/>
    </source>
</evidence>
<organism evidence="9 10">
    <name type="scientific">Allacma fusca</name>
    <dbReference type="NCBI Taxonomy" id="39272"/>
    <lineage>
        <taxon>Eukaryota</taxon>
        <taxon>Metazoa</taxon>
        <taxon>Ecdysozoa</taxon>
        <taxon>Arthropoda</taxon>
        <taxon>Hexapoda</taxon>
        <taxon>Collembola</taxon>
        <taxon>Symphypleona</taxon>
        <taxon>Sminthuridae</taxon>
        <taxon>Allacma</taxon>
    </lineage>
</organism>
<keyword evidence="4" id="KW-0223">Dioxygenase</keyword>
<dbReference type="GO" id="GO:0005506">
    <property type="term" value="F:iron ion binding"/>
    <property type="evidence" value="ECO:0007669"/>
    <property type="project" value="InterPro"/>
</dbReference>
<dbReference type="PANTHER" id="PTHR10869">
    <property type="entry name" value="PROLYL 4-HYDROXYLASE ALPHA SUBUNIT"/>
    <property type="match status" value="1"/>
</dbReference>
<dbReference type="GO" id="GO:0031418">
    <property type="term" value="F:L-ascorbic acid binding"/>
    <property type="evidence" value="ECO:0007669"/>
    <property type="project" value="UniProtKB-KW"/>
</dbReference>
<name>A0A8J2J2H5_9HEXA</name>
<evidence type="ECO:0000256" key="2">
    <source>
        <dbReference type="ARBA" id="ARBA00022723"/>
    </source>
</evidence>
<dbReference type="OrthoDB" id="420380at2759"/>
<protein>
    <recommendedName>
        <fullName evidence="8">Prolyl 4-hydroxylase alpha subunit domain-containing protein</fullName>
    </recommendedName>
</protein>
<evidence type="ECO:0000256" key="5">
    <source>
        <dbReference type="ARBA" id="ARBA00023002"/>
    </source>
</evidence>
<evidence type="ECO:0000313" key="10">
    <source>
        <dbReference type="Proteomes" id="UP000708208"/>
    </source>
</evidence>
<feature type="region of interest" description="Disordered" evidence="7">
    <location>
        <begin position="162"/>
        <end position="181"/>
    </location>
</feature>
<keyword evidence="10" id="KW-1185">Reference proteome</keyword>
<sequence length="456" mass="52046">MIRRFRDYFHSWITPRPHGDTKLLTKIRSYLSTVYNESYGPGVADIETAMFTIINIHFTYDLSARNISEGILDGIDTRIKLSAKDCALLGQHAAVTKFYTVAFEWLEHALNLVKNNLTADSDNITYEDLYDALLTAEISHDEDALKPEWEQDPKFFTEPIGQGLDQLGSPTQRTSKKSLQYKESENKNYSLSRFSGICNGRFHQTNSEVSKLFCWLEREIHPIYKIGPVKAEFISIHEGVEVVHYHDVIDDAVITSLTNLTHVGFKRFPYNALTRSYLQRQSTTMTVRESDAPRNLLQLAQRLTGLKAKNVPYQDRMVVSVYTPGGYFGERLEKTRGTLASFMFHLSDVERGGDTVFLNSGAKAVSKKGSVIFWYNRYSSGRLNKLARYGDCPVIFGVKWTAFWLAPHDQQNHLQCHLEPLRSPEVLVNGKSKYLESQYNINHLGPGVLSRPERNI</sequence>
<comment type="caution">
    <text evidence="9">The sequence shown here is derived from an EMBL/GenBank/DDBJ whole genome shotgun (WGS) entry which is preliminary data.</text>
</comment>
<evidence type="ECO:0000256" key="7">
    <source>
        <dbReference type="SAM" id="MobiDB-lite"/>
    </source>
</evidence>
<dbReference type="InterPro" id="IPR045054">
    <property type="entry name" value="P4HA-like"/>
</dbReference>
<dbReference type="GO" id="GO:0005783">
    <property type="term" value="C:endoplasmic reticulum"/>
    <property type="evidence" value="ECO:0007669"/>
    <property type="project" value="TreeGrafter"/>
</dbReference>
<evidence type="ECO:0000256" key="1">
    <source>
        <dbReference type="ARBA" id="ARBA00001961"/>
    </source>
</evidence>